<comment type="caution">
    <text evidence="1">The sequence shown here is derived from an EMBL/GenBank/DDBJ whole genome shotgun (WGS) entry which is preliminary data.</text>
</comment>
<evidence type="ECO:0000313" key="2">
    <source>
        <dbReference type="Proteomes" id="UP000280307"/>
    </source>
</evidence>
<accession>A0A426TYG7</accession>
<name>A0A426TYG7_9CHLR</name>
<dbReference type="Proteomes" id="UP000280307">
    <property type="component" value="Unassembled WGS sequence"/>
</dbReference>
<evidence type="ECO:0000313" key="1">
    <source>
        <dbReference type="EMBL" id="RRR70930.1"/>
    </source>
</evidence>
<reference evidence="1 2" key="1">
    <citation type="submission" date="2018-12" db="EMBL/GenBank/DDBJ databases">
        <title>Genome Sequence of Candidatus Viridilinea halotolerans isolated from saline sulfide-rich spring.</title>
        <authorList>
            <person name="Grouzdev D.S."/>
            <person name="Burganskaya E.I."/>
            <person name="Krutkina M.S."/>
            <person name="Sukhacheva M.V."/>
            <person name="Gorlenko V.M."/>
        </authorList>
    </citation>
    <scope>NUCLEOTIDE SEQUENCE [LARGE SCALE GENOMIC DNA]</scope>
    <source>
        <strain evidence="1">Chok-6</strain>
    </source>
</reference>
<proteinExistence type="predicted"/>
<gene>
    <name evidence="1" type="ORF">EI684_12345</name>
</gene>
<dbReference type="AlphaFoldDB" id="A0A426TYG7"/>
<sequence length="431" mass="48403">MKPEEIGRWIFATAKHLKVFVQSAQTAYLYAISSSARDGELLLRLRSQGTVGIQKLRALALDVGIPHQELTNTLERLESTNLIHINSRVNTSEIIEIHETILTENEVYRAIAKLFEKANPNESERTMLPLIDLLSKLPLTEDDAISRLCQNGYNEEDIRKALELQEAYGLLRKQPVSDFGITLIYNEYLWGRKIEKIGSILAKLQKRERDGLIALIEEVQASQGQSIDNLISAPKQIVALAAKTGILDTTTIITAKNDQKTFVFSPHFYGYKTGSQTEMIIDPADQVRLFLASIAYGVHHSIDFRLQAPLAFVRKLLREGEAGNATPILRDYILLEKQGIVAVKQLSQGRGTFTLQKRDIVEKALDVMESGSLMDVKEGINSDRFLVTQQNYQSPEHNRLIGDFGKQAGDTKQFDQDLLAAVREAAQRGTW</sequence>
<protein>
    <submittedName>
        <fullName evidence="1">Uncharacterized protein</fullName>
    </submittedName>
</protein>
<organism evidence="1 2">
    <name type="scientific">Candidatus Viridilinea halotolerans</name>
    <dbReference type="NCBI Taxonomy" id="2491704"/>
    <lineage>
        <taxon>Bacteria</taxon>
        <taxon>Bacillati</taxon>
        <taxon>Chloroflexota</taxon>
        <taxon>Chloroflexia</taxon>
        <taxon>Chloroflexales</taxon>
        <taxon>Chloroflexineae</taxon>
        <taxon>Oscillochloridaceae</taxon>
        <taxon>Candidatus Viridilinea</taxon>
    </lineage>
</organism>
<dbReference type="EMBL" id="RSAS01000484">
    <property type="protein sequence ID" value="RRR70930.1"/>
    <property type="molecule type" value="Genomic_DNA"/>
</dbReference>